<reference evidence="2 3" key="1">
    <citation type="submission" date="2019-07" db="EMBL/GenBank/DDBJ databases">
        <title>Sphingomonas alkalisoli sp. nov., isolated from rhizosphere soil of Suaedae salsa.</title>
        <authorList>
            <person name="Zhang H."/>
            <person name="Xu L."/>
            <person name="Zhang J.-X."/>
            <person name="Sun J.-Q."/>
        </authorList>
    </citation>
    <scope>NUCLEOTIDE SEQUENCE [LARGE SCALE GENOMIC DNA]</scope>
    <source>
        <strain evidence="2 3">XS-10</strain>
    </source>
</reference>
<dbReference type="OrthoDB" id="9806473at2"/>
<organism evidence="2 3">
    <name type="scientific">Sphingomonas suaedae</name>
    <dbReference type="NCBI Taxonomy" id="2599297"/>
    <lineage>
        <taxon>Bacteria</taxon>
        <taxon>Pseudomonadati</taxon>
        <taxon>Pseudomonadota</taxon>
        <taxon>Alphaproteobacteria</taxon>
        <taxon>Sphingomonadales</taxon>
        <taxon>Sphingomonadaceae</taxon>
        <taxon>Sphingomonas</taxon>
    </lineage>
</organism>
<dbReference type="PIRSF" id="PIRSF021700">
    <property type="entry name" value="3_dmu_93_MTrfase"/>
    <property type="match status" value="1"/>
</dbReference>
<sequence length="171" mass="19173">MHPRRDLVTRITTCIWSNYTAEEQAVFYTSLIPDSRIVRIERTPIDTPSQKAGDVIIAEIELAGHRYLLLNGGPMFQHSEAMSFIIHTPDQAETDRLWAAITADGGAESQCGWCKDKWGVSWQITPDRLMELVWDNPDKAAAQRAMRAMMTMRKIDIARIESAAAGEPVSA</sequence>
<dbReference type="AlphaFoldDB" id="A0A518RJ73"/>
<dbReference type="InterPro" id="IPR029068">
    <property type="entry name" value="Glyas_Bleomycin-R_OHBP_Dase"/>
</dbReference>
<dbReference type="InterPro" id="IPR009725">
    <property type="entry name" value="3_dmu_93_MTrfase"/>
</dbReference>
<protein>
    <submittedName>
        <fullName evidence="2">VOC family protein</fullName>
    </submittedName>
</protein>
<dbReference type="Pfam" id="PF06983">
    <property type="entry name" value="3-dmu-9_3-mt"/>
    <property type="match status" value="1"/>
</dbReference>
<name>A0A518RJ73_9SPHN</name>
<evidence type="ECO:0000259" key="1">
    <source>
        <dbReference type="Pfam" id="PF06983"/>
    </source>
</evidence>
<keyword evidence="3" id="KW-1185">Reference proteome</keyword>
<dbReference type="Proteomes" id="UP000318055">
    <property type="component" value="Chromosome"/>
</dbReference>
<feature type="domain" description="PhnB-like" evidence="1">
    <location>
        <begin position="10"/>
        <end position="125"/>
    </location>
</feature>
<dbReference type="Gene3D" id="3.10.180.10">
    <property type="entry name" value="2,3-Dihydroxybiphenyl 1,2-Dioxygenase, domain 1"/>
    <property type="match status" value="1"/>
</dbReference>
<evidence type="ECO:0000313" key="2">
    <source>
        <dbReference type="EMBL" id="QDX27493.1"/>
    </source>
</evidence>
<dbReference type="KEGG" id="ssua:FPZ54_16770"/>
<dbReference type="EMBL" id="CP042239">
    <property type="protein sequence ID" value="QDX27493.1"/>
    <property type="molecule type" value="Genomic_DNA"/>
</dbReference>
<proteinExistence type="predicted"/>
<dbReference type="PANTHER" id="PTHR33990">
    <property type="entry name" value="PROTEIN YJDN-RELATED"/>
    <property type="match status" value="1"/>
</dbReference>
<accession>A0A518RJ73</accession>
<evidence type="ECO:0000313" key="3">
    <source>
        <dbReference type="Proteomes" id="UP000318055"/>
    </source>
</evidence>
<dbReference type="InterPro" id="IPR028973">
    <property type="entry name" value="PhnB-like"/>
</dbReference>
<dbReference type="CDD" id="cd06588">
    <property type="entry name" value="PhnB_like"/>
    <property type="match status" value="1"/>
</dbReference>
<gene>
    <name evidence="2" type="ORF">FPZ54_16770</name>
</gene>
<dbReference type="PANTHER" id="PTHR33990:SF2">
    <property type="entry name" value="PHNB-LIKE DOMAIN-CONTAINING PROTEIN"/>
    <property type="match status" value="1"/>
</dbReference>
<dbReference type="SUPFAM" id="SSF54593">
    <property type="entry name" value="Glyoxalase/Bleomycin resistance protein/Dihydroxybiphenyl dioxygenase"/>
    <property type="match status" value="1"/>
</dbReference>